<dbReference type="RefSeq" id="WP_207327639.1">
    <property type="nucleotide sequence ID" value="NZ_JAFMYW010000001.1"/>
</dbReference>
<dbReference type="Pfam" id="PF08281">
    <property type="entry name" value="Sigma70_r4_2"/>
    <property type="match status" value="1"/>
</dbReference>
<dbReference type="Proteomes" id="UP000664628">
    <property type="component" value="Unassembled WGS sequence"/>
</dbReference>
<keyword evidence="3" id="KW-0731">Sigma factor</keyword>
<dbReference type="EMBL" id="JAFMYW010000001">
    <property type="protein sequence ID" value="MBO0947734.1"/>
    <property type="molecule type" value="Genomic_DNA"/>
</dbReference>
<evidence type="ECO:0000259" key="5">
    <source>
        <dbReference type="Pfam" id="PF08281"/>
    </source>
</evidence>
<dbReference type="InterPro" id="IPR013325">
    <property type="entry name" value="RNA_pol_sigma_r2"/>
</dbReference>
<dbReference type="InterPro" id="IPR036388">
    <property type="entry name" value="WH-like_DNA-bd_sf"/>
</dbReference>
<keyword evidence="2" id="KW-0805">Transcription regulation</keyword>
<gene>
    <name evidence="6" type="ORF">J2I46_04020</name>
</gene>
<dbReference type="InterPro" id="IPR013324">
    <property type="entry name" value="RNA_pol_sigma_r3/r4-like"/>
</dbReference>
<dbReference type="Gene3D" id="1.10.10.10">
    <property type="entry name" value="Winged helix-like DNA-binding domain superfamily/Winged helix DNA-binding domain"/>
    <property type="match status" value="1"/>
</dbReference>
<organism evidence="6 7">
    <name type="scientific">Fibrella forsythiae</name>
    <dbReference type="NCBI Taxonomy" id="2817061"/>
    <lineage>
        <taxon>Bacteria</taxon>
        <taxon>Pseudomonadati</taxon>
        <taxon>Bacteroidota</taxon>
        <taxon>Cytophagia</taxon>
        <taxon>Cytophagales</taxon>
        <taxon>Spirosomataceae</taxon>
        <taxon>Fibrella</taxon>
    </lineage>
</organism>
<dbReference type="InterPro" id="IPR039425">
    <property type="entry name" value="RNA_pol_sigma-70-like"/>
</dbReference>
<comment type="caution">
    <text evidence="6">The sequence shown here is derived from an EMBL/GenBank/DDBJ whole genome shotgun (WGS) entry which is preliminary data.</text>
</comment>
<proteinExistence type="inferred from homology"/>
<evidence type="ECO:0000313" key="7">
    <source>
        <dbReference type="Proteomes" id="UP000664628"/>
    </source>
</evidence>
<dbReference type="SUPFAM" id="SSF88946">
    <property type="entry name" value="Sigma2 domain of RNA polymerase sigma factors"/>
    <property type="match status" value="1"/>
</dbReference>
<name>A0ABS3JCJ7_9BACT</name>
<dbReference type="Gene3D" id="1.10.1740.10">
    <property type="match status" value="1"/>
</dbReference>
<dbReference type="SUPFAM" id="SSF88659">
    <property type="entry name" value="Sigma3 and sigma4 domains of RNA polymerase sigma factors"/>
    <property type="match status" value="1"/>
</dbReference>
<evidence type="ECO:0000313" key="6">
    <source>
        <dbReference type="EMBL" id="MBO0947734.1"/>
    </source>
</evidence>
<evidence type="ECO:0000256" key="3">
    <source>
        <dbReference type="ARBA" id="ARBA00023082"/>
    </source>
</evidence>
<dbReference type="InterPro" id="IPR013249">
    <property type="entry name" value="RNA_pol_sigma70_r4_t2"/>
</dbReference>
<dbReference type="PANTHER" id="PTHR43133">
    <property type="entry name" value="RNA POLYMERASE ECF-TYPE SIGMA FACTO"/>
    <property type="match status" value="1"/>
</dbReference>
<protein>
    <submittedName>
        <fullName evidence="6">Sigma-70 family RNA polymerase sigma factor</fullName>
    </submittedName>
</protein>
<keyword evidence="4" id="KW-0804">Transcription</keyword>
<evidence type="ECO:0000256" key="1">
    <source>
        <dbReference type="ARBA" id="ARBA00010641"/>
    </source>
</evidence>
<accession>A0ABS3JCJ7</accession>
<dbReference type="NCBIfam" id="TIGR02937">
    <property type="entry name" value="sigma70-ECF"/>
    <property type="match status" value="1"/>
</dbReference>
<keyword evidence="7" id="KW-1185">Reference proteome</keyword>
<comment type="similarity">
    <text evidence="1">Belongs to the sigma-70 factor family. ECF subfamily.</text>
</comment>
<dbReference type="PANTHER" id="PTHR43133:SF46">
    <property type="entry name" value="RNA POLYMERASE SIGMA-70 FACTOR ECF SUBFAMILY"/>
    <property type="match status" value="1"/>
</dbReference>
<sequence>MLHVYRTVEAILSPPSDEQLWSKFRQGDQDALSEIYERHSKKLYAYGRKFTSDSDVVKDCLHDLFSDFLEKPASVSETGSVKMYLMKALRHRLLSYHKKYTYASLDMLYELSLAPSIEDQIIENELIEWQIISTRHAIARLTKRQQEIIFLKYYYSFDNRAIAEIMVLNYQAVCNLLYRTLKTIRILLSERLIQAVALFFTLSGQQFSIIFTTGSSLNYLCQPIIKYCLGCMIYQQSCL</sequence>
<dbReference type="InterPro" id="IPR014284">
    <property type="entry name" value="RNA_pol_sigma-70_dom"/>
</dbReference>
<feature type="domain" description="RNA polymerase sigma factor 70 region 4 type 2" evidence="5">
    <location>
        <begin position="135"/>
        <end position="183"/>
    </location>
</feature>
<reference evidence="6 7" key="1">
    <citation type="submission" date="2021-03" db="EMBL/GenBank/DDBJ databases">
        <title>Fibrella sp. HMF5405 genome sequencing and assembly.</title>
        <authorList>
            <person name="Kang H."/>
            <person name="Kim H."/>
            <person name="Bae S."/>
            <person name="Joh K."/>
        </authorList>
    </citation>
    <scope>NUCLEOTIDE SEQUENCE [LARGE SCALE GENOMIC DNA]</scope>
    <source>
        <strain evidence="6 7">HMF5405</strain>
    </source>
</reference>
<evidence type="ECO:0000256" key="2">
    <source>
        <dbReference type="ARBA" id="ARBA00023015"/>
    </source>
</evidence>
<evidence type="ECO:0000256" key="4">
    <source>
        <dbReference type="ARBA" id="ARBA00023163"/>
    </source>
</evidence>